<accession>A0A1B6E7D7</accession>
<dbReference type="PROSITE" id="PS00028">
    <property type="entry name" value="ZINC_FINGER_C2H2_1"/>
    <property type="match status" value="1"/>
</dbReference>
<gene>
    <name evidence="3" type="ORF">g.44349</name>
</gene>
<name>A0A1B6E7D7_9HEMI</name>
<feature type="non-terminal residue" evidence="3">
    <location>
        <position position="1"/>
    </location>
</feature>
<feature type="region of interest" description="Disordered" evidence="1">
    <location>
        <begin position="186"/>
        <end position="207"/>
    </location>
</feature>
<protein>
    <recommendedName>
        <fullName evidence="2">C2H2-type domain-containing protein</fullName>
    </recommendedName>
</protein>
<dbReference type="EMBL" id="GEDC01003473">
    <property type="protein sequence ID" value="JAS33825.1"/>
    <property type="molecule type" value="Transcribed_RNA"/>
</dbReference>
<evidence type="ECO:0000259" key="2">
    <source>
        <dbReference type="PROSITE" id="PS00028"/>
    </source>
</evidence>
<dbReference type="InterPro" id="IPR013087">
    <property type="entry name" value="Znf_C2H2_type"/>
</dbReference>
<evidence type="ECO:0000313" key="3">
    <source>
        <dbReference type="EMBL" id="JAS33825.1"/>
    </source>
</evidence>
<feature type="domain" description="C2H2-type" evidence="2">
    <location>
        <begin position="102"/>
        <end position="123"/>
    </location>
</feature>
<dbReference type="AlphaFoldDB" id="A0A1B6E7D7"/>
<feature type="region of interest" description="Disordered" evidence="1">
    <location>
        <begin position="1"/>
        <end position="36"/>
    </location>
</feature>
<feature type="non-terminal residue" evidence="3">
    <location>
        <position position="207"/>
    </location>
</feature>
<organism evidence="3">
    <name type="scientific">Clastoptera arizonana</name>
    <name type="common">Arizona spittle bug</name>
    <dbReference type="NCBI Taxonomy" id="38151"/>
    <lineage>
        <taxon>Eukaryota</taxon>
        <taxon>Metazoa</taxon>
        <taxon>Ecdysozoa</taxon>
        <taxon>Arthropoda</taxon>
        <taxon>Hexapoda</taxon>
        <taxon>Insecta</taxon>
        <taxon>Pterygota</taxon>
        <taxon>Neoptera</taxon>
        <taxon>Paraneoptera</taxon>
        <taxon>Hemiptera</taxon>
        <taxon>Auchenorrhyncha</taxon>
        <taxon>Cercopoidea</taxon>
        <taxon>Clastopteridae</taxon>
        <taxon>Clastoptera</taxon>
    </lineage>
</organism>
<evidence type="ECO:0000256" key="1">
    <source>
        <dbReference type="SAM" id="MobiDB-lite"/>
    </source>
</evidence>
<proteinExistence type="predicted"/>
<reference evidence="3" key="1">
    <citation type="submission" date="2015-12" db="EMBL/GenBank/DDBJ databases">
        <title>De novo transcriptome assembly of four potential Pierce s Disease insect vectors from Arizona vineyards.</title>
        <authorList>
            <person name="Tassone E.E."/>
        </authorList>
    </citation>
    <scope>NUCLEOTIDE SEQUENCE</scope>
</reference>
<sequence>LKRPRLMGAASTRPASKSVTTHKQTSPPPNPSSQSQFSLGQLKIYSNPDILICGNCREMFTDLQELWEHKKAYCKLRFTCKCNNVSGSFSKSPRHDTAALLCVQCKDSFVCAWDLMEHVQSAHMLNIYELGVNIKNTDCLSPPLQSTPPESPINKEDDIREDIINREDLMQSQDLMNREDLMQSQDLTNREDLMQSQDLTNREDLMQ</sequence>
<feature type="compositionally biased region" description="Polar residues" evidence="1">
    <location>
        <begin position="13"/>
        <end position="25"/>
    </location>
</feature>